<sequence length="199" mass="23346">MKRMPFERPTEHYDEDIYHIDEQICKLLKERKELSNHNPGYPPLEYIEKWAADYEFYPDFLKSVFAALLTEQYFKPVVKPTGFRKHIPVLKSVEQGEFFYTVTSVRQYDNASVVTFNVDWDVTNESEPSYELKHFELYVGDEYDCSMDTGRSASGHSSFNYIISPPLSDQIQGMEFIFSEFSRPFSNKPTGQKITIRVD</sequence>
<dbReference type="EMBL" id="CP016809">
    <property type="protein sequence ID" value="ANY71973.1"/>
    <property type="molecule type" value="Genomic_DNA"/>
</dbReference>
<organism evidence="1">
    <name type="scientific">Paenibacillus ihbetae</name>
    <dbReference type="NCBI Taxonomy" id="1870820"/>
    <lineage>
        <taxon>Bacteria</taxon>
        <taxon>Bacillati</taxon>
        <taxon>Bacillota</taxon>
        <taxon>Bacilli</taxon>
        <taxon>Bacillales</taxon>
        <taxon>Paenibacillaceae</taxon>
        <taxon>Paenibacillus</taxon>
    </lineage>
</organism>
<accession>A0A1B2DW84</accession>
<dbReference type="AlphaFoldDB" id="A0A1B2DW84"/>
<evidence type="ECO:0000313" key="1">
    <source>
        <dbReference type="EMBL" id="ANY71973.1"/>
    </source>
</evidence>
<gene>
    <name evidence="1" type="ORF">BBD41_04855</name>
</gene>
<dbReference type="KEGG" id="pib:BBD41_04855"/>
<reference evidence="1" key="1">
    <citation type="submission" date="2016-08" db="EMBL/GenBank/DDBJ databases">
        <title>Complete Genome Seqeunce of Paenibacillus sp. nov. IHBB 9852 from high altitute lake of Indian trans-Himalayas.</title>
        <authorList>
            <person name="Kiran S."/>
            <person name="Swarnkar M.K."/>
            <person name="Rana A."/>
            <person name="Tewari R."/>
            <person name="Gulati A."/>
        </authorList>
    </citation>
    <scope>NUCLEOTIDE SEQUENCE [LARGE SCALE GENOMIC DNA]</scope>
    <source>
        <strain evidence="1">IHBB 9852</strain>
    </source>
</reference>
<protein>
    <submittedName>
        <fullName evidence="1">Uncharacterized protein</fullName>
    </submittedName>
</protein>
<name>A0A1B2DW84_9BACL</name>
<proteinExistence type="predicted"/>
<dbReference type="RefSeq" id="WP_099476864.1">
    <property type="nucleotide sequence ID" value="NZ_CP016809.1"/>
</dbReference>